<reference evidence="5" key="3">
    <citation type="submission" date="2025-09" db="UniProtKB">
        <authorList>
            <consortium name="Ensembl"/>
        </authorList>
    </citation>
    <scope>IDENTIFICATION</scope>
</reference>
<dbReference type="OMA" id="WWCAVEL"/>
<comment type="subcellular location">
    <subcellularLocation>
        <location evidence="1">Membrane</location>
    </subcellularLocation>
</comment>
<dbReference type="Ensembl" id="ENSSAUT00010047138.1">
    <property type="protein sequence ID" value="ENSSAUP00010044830.1"/>
    <property type="gene ID" value="ENSSAUG00010018741.1"/>
</dbReference>
<dbReference type="PANTHER" id="PTHR11860">
    <property type="entry name" value="POLYMERIC-IMMUNOGLOBULIN RECEPTOR"/>
    <property type="match status" value="1"/>
</dbReference>
<accession>A0A671X7E2</accession>
<evidence type="ECO:0000313" key="6">
    <source>
        <dbReference type="Proteomes" id="UP000472265"/>
    </source>
</evidence>
<feature type="domain" description="Ig-like" evidence="4">
    <location>
        <begin position="104"/>
        <end position="209"/>
    </location>
</feature>
<keyword evidence="6" id="KW-1185">Reference proteome</keyword>
<dbReference type="GO" id="GO:0005886">
    <property type="term" value="C:plasma membrane"/>
    <property type="evidence" value="ECO:0007669"/>
    <property type="project" value="TreeGrafter"/>
</dbReference>
<dbReference type="SUPFAM" id="SSF48726">
    <property type="entry name" value="Immunoglobulin"/>
    <property type="match status" value="2"/>
</dbReference>
<dbReference type="SMART" id="SM00409">
    <property type="entry name" value="IG"/>
    <property type="match status" value="2"/>
</dbReference>
<keyword evidence="2" id="KW-0812">Transmembrane</keyword>
<dbReference type="InParanoid" id="A0A671X7E2"/>
<dbReference type="Pfam" id="PF07686">
    <property type="entry name" value="V-set"/>
    <property type="match status" value="2"/>
</dbReference>
<dbReference type="GeneTree" id="ENSGT00950000182977"/>
<dbReference type="InterPro" id="IPR007110">
    <property type="entry name" value="Ig-like_dom"/>
</dbReference>
<dbReference type="InterPro" id="IPR013106">
    <property type="entry name" value="Ig_V-set"/>
</dbReference>
<evidence type="ECO:0000256" key="2">
    <source>
        <dbReference type="ARBA" id="ARBA00022692"/>
    </source>
</evidence>
<evidence type="ECO:0000313" key="5">
    <source>
        <dbReference type="Ensembl" id="ENSSAUP00010044830.1"/>
    </source>
</evidence>
<dbReference type="PROSITE" id="PS50835">
    <property type="entry name" value="IG_LIKE"/>
    <property type="match status" value="1"/>
</dbReference>
<proteinExistence type="predicted"/>
<name>A0A671X7E2_SPAAU</name>
<protein>
    <recommendedName>
        <fullName evidence="4">Ig-like domain-containing protein</fullName>
    </recommendedName>
</protein>
<dbReference type="GO" id="GO:0004888">
    <property type="term" value="F:transmembrane signaling receptor activity"/>
    <property type="evidence" value="ECO:0007669"/>
    <property type="project" value="TreeGrafter"/>
</dbReference>
<organism evidence="5 6">
    <name type="scientific">Sparus aurata</name>
    <name type="common">Gilthead sea bream</name>
    <dbReference type="NCBI Taxonomy" id="8175"/>
    <lineage>
        <taxon>Eukaryota</taxon>
        <taxon>Metazoa</taxon>
        <taxon>Chordata</taxon>
        <taxon>Craniata</taxon>
        <taxon>Vertebrata</taxon>
        <taxon>Euteleostomi</taxon>
        <taxon>Actinopterygii</taxon>
        <taxon>Neopterygii</taxon>
        <taxon>Teleostei</taxon>
        <taxon>Neoteleostei</taxon>
        <taxon>Acanthomorphata</taxon>
        <taxon>Eupercaria</taxon>
        <taxon>Spariformes</taxon>
        <taxon>Sparidae</taxon>
        <taxon>Sparus</taxon>
    </lineage>
</organism>
<dbReference type="PANTHER" id="PTHR11860:SF118">
    <property type="entry name" value="CMRF35-LIKE MOLECULE 3-RELATED"/>
    <property type="match status" value="1"/>
</dbReference>
<reference evidence="5" key="2">
    <citation type="submission" date="2025-08" db="UniProtKB">
        <authorList>
            <consortium name="Ensembl"/>
        </authorList>
    </citation>
    <scope>IDENTIFICATION</scope>
</reference>
<reference evidence="5" key="1">
    <citation type="submission" date="2021-04" db="EMBL/GenBank/DDBJ databases">
        <authorList>
            <consortium name="Wellcome Sanger Institute Data Sharing"/>
        </authorList>
    </citation>
    <scope>NUCLEOTIDE SEQUENCE [LARGE SCALE GENOMIC DNA]</scope>
</reference>
<evidence type="ECO:0000256" key="1">
    <source>
        <dbReference type="ARBA" id="ARBA00004370"/>
    </source>
</evidence>
<evidence type="ECO:0000259" key="4">
    <source>
        <dbReference type="PROSITE" id="PS50835"/>
    </source>
</evidence>
<dbReference type="InterPro" id="IPR003599">
    <property type="entry name" value="Ig_sub"/>
</dbReference>
<sequence length="220" mass="24683">MSAVVLSGIHCDIITVSKVSVKARGSISIPCLYEPHYRDHVKYLCVGKPWLSCKEVVKTNKPHSSGKFLIFDDKTRNIFTVTIKNLAAADTGYWWCAVELNLKPDIKTSFQLSTMLNLCVEAFEGGSVTVICRYNEDPKVTEWCRLGNPNCVTDKTGVIDGTTFSISDDDIQRIFTVTMKDLKEQDSGYYWCVVEINNGGDIEKSFYLSEDSLSALETDY</sequence>
<evidence type="ECO:0000256" key="3">
    <source>
        <dbReference type="ARBA" id="ARBA00023136"/>
    </source>
</evidence>
<dbReference type="Gene3D" id="2.60.40.10">
    <property type="entry name" value="Immunoglobulins"/>
    <property type="match status" value="2"/>
</dbReference>
<dbReference type="InterPro" id="IPR050671">
    <property type="entry name" value="CD300_family_receptors"/>
</dbReference>
<dbReference type="Proteomes" id="UP000472265">
    <property type="component" value="Chromosome 15"/>
</dbReference>
<dbReference type="InterPro" id="IPR036179">
    <property type="entry name" value="Ig-like_dom_sf"/>
</dbReference>
<dbReference type="InterPro" id="IPR013783">
    <property type="entry name" value="Ig-like_fold"/>
</dbReference>
<keyword evidence="3" id="KW-0472">Membrane</keyword>
<dbReference type="AlphaFoldDB" id="A0A671X7E2"/>